<organism evidence="3 4">
    <name type="scientific">Candidatus Scatomorpha intestinavium</name>
    <dbReference type="NCBI Taxonomy" id="2840922"/>
    <lineage>
        <taxon>Bacteria</taxon>
        <taxon>Bacillati</taxon>
        <taxon>Bacillota</taxon>
        <taxon>Clostridia</taxon>
        <taxon>Eubacteriales</taxon>
        <taxon>Candidatus Scatomorpha</taxon>
    </lineage>
</organism>
<name>A0A9D1CTH7_9FIRM</name>
<feature type="transmembrane region" description="Helical" evidence="2">
    <location>
        <begin position="56"/>
        <end position="77"/>
    </location>
</feature>
<reference evidence="3" key="2">
    <citation type="journal article" date="2021" name="PeerJ">
        <title>Extensive microbial diversity within the chicken gut microbiome revealed by metagenomics and culture.</title>
        <authorList>
            <person name="Gilroy R."/>
            <person name="Ravi A."/>
            <person name="Getino M."/>
            <person name="Pursley I."/>
            <person name="Horton D.L."/>
            <person name="Alikhan N.F."/>
            <person name="Baker D."/>
            <person name="Gharbi K."/>
            <person name="Hall N."/>
            <person name="Watson M."/>
            <person name="Adriaenssens E.M."/>
            <person name="Foster-Nyarko E."/>
            <person name="Jarju S."/>
            <person name="Secka A."/>
            <person name="Antonio M."/>
            <person name="Oren A."/>
            <person name="Chaudhuri R.R."/>
            <person name="La Ragione R."/>
            <person name="Hildebrand F."/>
            <person name="Pallen M.J."/>
        </authorList>
    </citation>
    <scope>NUCLEOTIDE SEQUENCE</scope>
    <source>
        <strain evidence="3">ChiBcolR7-354</strain>
    </source>
</reference>
<feature type="transmembrane region" description="Helical" evidence="2">
    <location>
        <begin position="83"/>
        <end position="100"/>
    </location>
</feature>
<reference evidence="3" key="1">
    <citation type="submission" date="2020-10" db="EMBL/GenBank/DDBJ databases">
        <authorList>
            <person name="Gilroy R."/>
        </authorList>
    </citation>
    <scope>NUCLEOTIDE SEQUENCE</scope>
    <source>
        <strain evidence="3">ChiBcolR7-354</strain>
    </source>
</reference>
<dbReference type="AlphaFoldDB" id="A0A9D1CTH7"/>
<evidence type="ECO:0000256" key="2">
    <source>
        <dbReference type="SAM" id="Phobius"/>
    </source>
</evidence>
<keyword evidence="2" id="KW-1133">Transmembrane helix</keyword>
<comment type="caution">
    <text evidence="3">The sequence shown here is derived from an EMBL/GenBank/DDBJ whole genome shotgun (WGS) entry which is preliminary data.</text>
</comment>
<sequence>MKMSNEQYGEYVKKKSPPSRLGPDLARAFAVGGAICTAGQLLIELYTYLGVERTDAGTLCSMSLIFLSALLTGLGVYDNIAKVGGAGSLVPITGFANAVASPALEFKNEGLITGTAAKMFSIAGPVIVYGTAASVIYGIILYAWQALAA</sequence>
<keyword evidence="2" id="KW-0812">Transmembrane</keyword>
<feature type="region of interest" description="Disordered" evidence="1">
    <location>
        <begin position="1"/>
        <end position="20"/>
    </location>
</feature>
<dbReference type="PANTHER" id="PTHR38450">
    <property type="entry name" value="STAGE V SPORULATION PROTEIN AC-RELATED"/>
    <property type="match status" value="1"/>
</dbReference>
<evidence type="ECO:0000313" key="3">
    <source>
        <dbReference type="EMBL" id="HIQ79463.1"/>
    </source>
</evidence>
<feature type="transmembrane region" description="Helical" evidence="2">
    <location>
        <begin position="25"/>
        <end position="49"/>
    </location>
</feature>
<feature type="transmembrane region" description="Helical" evidence="2">
    <location>
        <begin position="120"/>
        <end position="144"/>
    </location>
</feature>
<gene>
    <name evidence="3" type="primary">spoVAC</name>
    <name evidence="3" type="ORF">IAB77_09445</name>
</gene>
<dbReference type="PANTHER" id="PTHR38450:SF1">
    <property type="entry name" value="STAGE V SPORULATION PROTEIN AC"/>
    <property type="match status" value="1"/>
</dbReference>
<accession>A0A9D1CTH7</accession>
<dbReference type="NCBIfam" id="TIGR02838">
    <property type="entry name" value="spore_V_AC"/>
    <property type="match status" value="1"/>
</dbReference>
<evidence type="ECO:0000256" key="1">
    <source>
        <dbReference type="SAM" id="MobiDB-lite"/>
    </source>
</evidence>
<evidence type="ECO:0000313" key="4">
    <source>
        <dbReference type="Proteomes" id="UP000824262"/>
    </source>
</evidence>
<dbReference type="InterPro" id="IPR014203">
    <property type="entry name" value="Spore_V_AC"/>
</dbReference>
<dbReference type="Pfam" id="PF03862">
    <property type="entry name" value="SpoVAC_SpoVAEB"/>
    <property type="match status" value="1"/>
</dbReference>
<dbReference type="InterPro" id="IPR005562">
    <property type="entry name" value="SpoVA"/>
</dbReference>
<dbReference type="EMBL" id="DVGA01000105">
    <property type="protein sequence ID" value="HIQ79463.1"/>
    <property type="molecule type" value="Genomic_DNA"/>
</dbReference>
<keyword evidence="2" id="KW-0472">Membrane</keyword>
<protein>
    <submittedName>
        <fullName evidence="3">Stage V sporulation protein AC</fullName>
    </submittedName>
</protein>
<proteinExistence type="predicted"/>
<dbReference type="Proteomes" id="UP000824262">
    <property type="component" value="Unassembled WGS sequence"/>
</dbReference>